<evidence type="ECO:0000313" key="8">
    <source>
        <dbReference type="Proteomes" id="UP001418222"/>
    </source>
</evidence>
<dbReference type="GO" id="GO:0000727">
    <property type="term" value="P:double-strand break repair via break-induced replication"/>
    <property type="evidence" value="ECO:0007669"/>
    <property type="project" value="TreeGrafter"/>
</dbReference>
<keyword evidence="3" id="KW-0235">DNA replication</keyword>
<comment type="caution">
    <text evidence="7">The sequence shown here is derived from an EMBL/GenBank/DDBJ whole genome shotgun (WGS) entry which is preliminary data.</text>
</comment>
<dbReference type="GO" id="GO:0003682">
    <property type="term" value="F:chromatin binding"/>
    <property type="evidence" value="ECO:0007669"/>
    <property type="project" value="TreeGrafter"/>
</dbReference>
<keyword evidence="4" id="KW-0539">Nucleus</keyword>
<evidence type="ECO:0000256" key="3">
    <source>
        <dbReference type="ARBA" id="ARBA00022705"/>
    </source>
</evidence>
<dbReference type="GO" id="GO:0031261">
    <property type="term" value="C:DNA replication preinitiation complex"/>
    <property type="evidence" value="ECO:0007669"/>
    <property type="project" value="TreeGrafter"/>
</dbReference>
<evidence type="ECO:0000256" key="2">
    <source>
        <dbReference type="ARBA" id="ARBA00010727"/>
    </source>
</evidence>
<gene>
    <name evidence="7" type="ORF">KSP39_PZI009050</name>
</gene>
<evidence type="ECO:0000256" key="6">
    <source>
        <dbReference type="SAM" id="MobiDB-lite"/>
    </source>
</evidence>
<dbReference type="AlphaFoldDB" id="A0AAP0G7Y4"/>
<evidence type="ECO:0000256" key="5">
    <source>
        <dbReference type="ARBA" id="ARBA00023306"/>
    </source>
</evidence>
<organism evidence="7 8">
    <name type="scientific">Platanthera zijinensis</name>
    <dbReference type="NCBI Taxonomy" id="2320716"/>
    <lineage>
        <taxon>Eukaryota</taxon>
        <taxon>Viridiplantae</taxon>
        <taxon>Streptophyta</taxon>
        <taxon>Embryophyta</taxon>
        <taxon>Tracheophyta</taxon>
        <taxon>Spermatophyta</taxon>
        <taxon>Magnoliopsida</taxon>
        <taxon>Liliopsida</taxon>
        <taxon>Asparagales</taxon>
        <taxon>Orchidaceae</taxon>
        <taxon>Orchidoideae</taxon>
        <taxon>Orchideae</taxon>
        <taxon>Orchidinae</taxon>
        <taxon>Platanthera</taxon>
    </lineage>
</organism>
<dbReference type="EMBL" id="JBBWWQ010000007">
    <property type="protein sequence ID" value="KAK8943157.1"/>
    <property type="molecule type" value="Genomic_DNA"/>
</dbReference>
<proteinExistence type="inferred from homology"/>
<dbReference type="PANTHER" id="PTHR10507">
    <property type="entry name" value="CDC45-RELATED PROTEIN"/>
    <property type="match status" value="1"/>
</dbReference>
<protein>
    <submittedName>
        <fullName evidence="7">Uncharacterized protein</fullName>
    </submittedName>
</protein>
<dbReference type="PANTHER" id="PTHR10507:SF0">
    <property type="entry name" value="CELL DIVISION CONTROL PROTEIN 45 HOMOLOG"/>
    <property type="match status" value="1"/>
</dbReference>
<dbReference type="GO" id="GO:0003688">
    <property type="term" value="F:DNA replication origin binding"/>
    <property type="evidence" value="ECO:0007669"/>
    <property type="project" value="TreeGrafter"/>
</dbReference>
<dbReference type="Pfam" id="PF02724">
    <property type="entry name" value="CDC45"/>
    <property type="match status" value="1"/>
</dbReference>
<evidence type="ECO:0000256" key="4">
    <source>
        <dbReference type="ARBA" id="ARBA00023242"/>
    </source>
</evidence>
<evidence type="ECO:0000256" key="1">
    <source>
        <dbReference type="ARBA" id="ARBA00004123"/>
    </source>
</evidence>
<dbReference type="InterPro" id="IPR003874">
    <property type="entry name" value="CDC45"/>
</dbReference>
<name>A0AAP0G7Y4_9ASPA</name>
<reference evidence="7 8" key="1">
    <citation type="journal article" date="2022" name="Nat. Plants">
        <title>Genomes of leafy and leafless Platanthera orchids illuminate the evolution of mycoheterotrophy.</title>
        <authorList>
            <person name="Li M.H."/>
            <person name="Liu K.W."/>
            <person name="Li Z."/>
            <person name="Lu H.C."/>
            <person name="Ye Q.L."/>
            <person name="Zhang D."/>
            <person name="Wang J.Y."/>
            <person name="Li Y.F."/>
            <person name="Zhong Z.M."/>
            <person name="Liu X."/>
            <person name="Yu X."/>
            <person name="Liu D.K."/>
            <person name="Tu X.D."/>
            <person name="Liu B."/>
            <person name="Hao Y."/>
            <person name="Liao X.Y."/>
            <person name="Jiang Y.T."/>
            <person name="Sun W.H."/>
            <person name="Chen J."/>
            <person name="Chen Y.Q."/>
            <person name="Ai Y."/>
            <person name="Zhai J.W."/>
            <person name="Wu S.S."/>
            <person name="Zhou Z."/>
            <person name="Hsiao Y.Y."/>
            <person name="Wu W.L."/>
            <person name="Chen Y.Y."/>
            <person name="Lin Y.F."/>
            <person name="Hsu J.L."/>
            <person name="Li C.Y."/>
            <person name="Wang Z.W."/>
            <person name="Zhao X."/>
            <person name="Zhong W.Y."/>
            <person name="Ma X.K."/>
            <person name="Ma L."/>
            <person name="Huang J."/>
            <person name="Chen G.Z."/>
            <person name="Huang M.Z."/>
            <person name="Huang L."/>
            <person name="Peng D.H."/>
            <person name="Luo Y.B."/>
            <person name="Zou S.Q."/>
            <person name="Chen S.P."/>
            <person name="Lan S."/>
            <person name="Tsai W.C."/>
            <person name="Van de Peer Y."/>
            <person name="Liu Z.J."/>
        </authorList>
    </citation>
    <scope>NUCLEOTIDE SEQUENCE [LARGE SCALE GENOMIC DNA]</scope>
    <source>
        <strain evidence="7">Lor287</strain>
    </source>
</reference>
<keyword evidence="8" id="KW-1185">Reference proteome</keyword>
<dbReference type="GO" id="GO:1902977">
    <property type="term" value="P:mitotic DNA replication preinitiation complex assembly"/>
    <property type="evidence" value="ECO:0007669"/>
    <property type="project" value="TreeGrafter"/>
</dbReference>
<accession>A0AAP0G7Y4</accession>
<dbReference type="GO" id="GO:0003697">
    <property type="term" value="F:single-stranded DNA binding"/>
    <property type="evidence" value="ECO:0007669"/>
    <property type="project" value="TreeGrafter"/>
</dbReference>
<evidence type="ECO:0000313" key="7">
    <source>
        <dbReference type="EMBL" id="KAK8943157.1"/>
    </source>
</evidence>
<dbReference type="Proteomes" id="UP001418222">
    <property type="component" value="Unassembled WGS sequence"/>
</dbReference>
<sequence length="144" mass="16439">MLLINWGCHRDLLRFLKLSSEIRVFVIDSHRPIHLHNISKQNDQIVVLYTNEDEHQADLIYDFDVSALANASDLNSDDEIGEEGDSDDDSESEVDEERGSRRRLSHASASDPIKLYGKLKAEYYKLGTFHGKPSGCLMFDLAHY</sequence>
<feature type="compositionally biased region" description="Acidic residues" evidence="6">
    <location>
        <begin position="75"/>
        <end position="96"/>
    </location>
</feature>
<feature type="region of interest" description="Disordered" evidence="6">
    <location>
        <begin position="74"/>
        <end position="108"/>
    </location>
</feature>
<comment type="similarity">
    <text evidence="2">Belongs to the CDC45 family.</text>
</comment>
<comment type="subcellular location">
    <subcellularLocation>
        <location evidence="1">Nucleus</location>
    </subcellularLocation>
</comment>
<keyword evidence="5" id="KW-0131">Cell cycle</keyword>
<dbReference type="GO" id="GO:0006270">
    <property type="term" value="P:DNA replication initiation"/>
    <property type="evidence" value="ECO:0007669"/>
    <property type="project" value="InterPro"/>
</dbReference>